<evidence type="ECO:0000313" key="1">
    <source>
        <dbReference type="EMBL" id="GFY40319.1"/>
    </source>
</evidence>
<proteinExistence type="predicted"/>
<dbReference type="Proteomes" id="UP000886998">
    <property type="component" value="Unassembled WGS sequence"/>
</dbReference>
<sequence>MWSFRLQMRLPYESKSRFLQGQPQNIYVHSSVICEWLYGNQYELPELIKFISVKSIGFQEIDTELVHKEKSLSRVVDILPPLTVLHEA</sequence>
<keyword evidence="2" id="KW-1185">Reference proteome</keyword>
<comment type="caution">
    <text evidence="1">The sequence shown here is derived from an EMBL/GenBank/DDBJ whole genome shotgun (WGS) entry which is preliminary data.</text>
</comment>
<protein>
    <submittedName>
        <fullName evidence="1">Uncharacterized protein</fullName>
    </submittedName>
</protein>
<gene>
    <name evidence="1" type="ORF">TNIN_250481</name>
</gene>
<organism evidence="1 2">
    <name type="scientific">Trichonephila inaurata madagascariensis</name>
    <dbReference type="NCBI Taxonomy" id="2747483"/>
    <lineage>
        <taxon>Eukaryota</taxon>
        <taxon>Metazoa</taxon>
        <taxon>Ecdysozoa</taxon>
        <taxon>Arthropoda</taxon>
        <taxon>Chelicerata</taxon>
        <taxon>Arachnida</taxon>
        <taxon>Araneae</taxon>
        <taxon>Araneomorphae</taxon>
        <taxon>Entelegynae</taxon>
        <taxon>Araneoidea</taxon>
        <taxon>Nephilidae</taxon>
        <taxon>Trichonephila</taxon>
        <taxon>Trichonephila inaurata</taxon>
    </lineage>
</organism>
<dbReference type="EMBL" id="BMAV01001833">
    <property type="protein sequence ID" value="GFY40319.1"/>
    <property type="molecule type" value="Genomic_DNA"/>
</dbReference>
<dbReference type="AlphaFoldDB" id="A0A8X6WTW9"/>
<reference evidence="1" key="1">
    <citation type="submission" date="2020-08" db="EMBL/GenBank/DDBJ databases">
        <title>Multicomponent nature underlies the extraordinary mechanical properties of spider dragline silk.</title>
        <authorList>
            <person name="Kono N."/>
            <person name="Nakamura H."/>
            <person name="Mori M."/>
            <person name="Yoshida Y."/>
            <person name="Ohtoshi R."/>
            <person name="Malay A.D."/>
            <person name="Moran D.A.P."/>
            <person name="Tomita M."/>
            <person name="Numata K."/>
            <person name="Arakawa K."/>
        </authorList>
    </citation>
    <scope>NUCLEOTIDE SEQUENCE</scope>
</reference>
<name>A0A8X6WTW9_9ARAC</name>
<evidence type="ECO:0000313" key="2">
    <source>
        <dbReference type="Proteomes" id="UP000886998"/>
    </source>
</evidence>
<accession>A0A8X6WTW9</accession>